<dbReference type="SUPFAM" id="SSF56655">
    <property type="entry name" value="Carbohydrate phosphatase"/>
    <property type="match status" value="1"/>
</dbReference>
<organism evidence="5 6">
    <name type="scientific">Galactobacter valiniphilus</name>
    <dbReference type="NCBI Taxonomy" id="2676122"/>
    <lineage>
        <taxon>Bacteria</taxon>
        <taxon>Bacillati</taxon>
        <taxon>Actinomycetota</taxon>
        <taxon>Actinomycetes</taxon>
        <taxon>Micrococcales</taxon>
        <taxon>Micrococcaceae</taxon>
        <taxon>Galactobacter</taxon>
    </lineage>
</organism>
<evidence type="ECO:0000256" key="4">
    <source>
        <dbReference type="PIRSR" id="PIRSR600760-2"/>
    </source>
</evidence>
<dbReference type="PROSITE" id="PS00629">
    <property type="entry name" value="IMP_1"/>
    <property type="match status" value="1"/>
</dbReference>
<dbReference type="GO" id="GO:0007165">
    <property type="term" value="P:signal transduction"/>
    <property type="evidence" value="ECO:0007669"/>
    <property type="project" value="TreeGrafter"/>
</dbReference>
<sequence length="263" mass="27279">MGLVARVASSAGARVLAGRPAGALDAVSETKSAGGDWVTEFDRGAERAVRELLGSMRPADVLTGEEYAASTPEDASGYRWSIDPLDGTANFVRGIVYYATSVGVCGPGPDGTEVWLAGAVTAPALRCQYFAARGEGAYKVGWNPETGEAEGEPVRLHGPQGGRADAILATGFGYDPAVRQEQAAALARMLPGFANVRRLGSAALDLCLVAEGVLDAYAERGIREWDYAAGALIAAEAGVPVVRPAFDGDWQLAGRLPVDPSQG</sequence>
<dbReference type="InterPro" id="IPR020583">
    <property type="entry name" value="Inositol_monoP_metal-BS"/>
</dbReference>
<feature type="binding site" evidence="4">
    <location>
        <position position="85"/>
    </location>
    <ligand>
        <name>Mg(2+)</name>
        <dbReference type="ChEBI" id="CHEBI:18420"/>
        <label>1</label>
        <note>catalytic</note>
    </ligand>
</feature>
<feature type="binding site" evidence="4">
    <location>
        <position position="86"/>
    </location>
    <ligand>
        <name>Mg(2+)</name>
        <dbReference type="ChEBI" id="CHEBI:18420"/>
        <label>1</label>
        <note>catalytic</note>
    </ligand>
</feature>
<dbReference type="GO" id="GO:0046872">
    <property type="term" value="F:metal ion binding"/>
    <property type="evidence" value="ECO:0007669"/>
    <property type="project" value="UniProtKB-KW"/>
</dbReference>
<feature type="binding site" evidence="4">
    <location>
        <position position="226"/>
    </location>
    <ligand>
        <name>Mg(2+)</name>
        <dbReference type="ChEBI" id="CHEBI:18420"/>
        <label>1</label>
        <note>catalytic</note>
    </ligand>
</feature>
<dbReference type="AlphaFoldDB" id="A0A399JCK2"/>
<dbReference type="InterPro" id="IPR000760">
    <property type="entry name" value="Inositol_monophosphatase-like"/>
</dbReference>
<gene>
    <name evidence="5" type="ORF">DWB68_09760</name>
</gene>
<reference evidence="5 6" key="1">
    <citation type="submission" date="2018-07" db="EMBL/GenBank/DDBJ databases">
        <title>Arthrobacter sp. nov., isolated from raw cow's milk with high bacterial count.</title>
        <authorList>
            <person name="Hahne J."/>
            <person name="Isele D."/>
            <person name="Lipski A."/>
        </authorList>
    </citation>
    <scope>NUCLEOTIDE SEQUENCE [LARGE SCALE GENOMIC DNA]</scope>
    <source>
        <strain evidence="5 6">JZ R-35</strain>
    </source>
</reference>
<dbReference type="Gene3D" id="3.40.190.80">
    <property type="match status" value="1"/>
</dbReference>
<name>A0A399JCK2_9MICC</name>
<keyword evidence="2" id="KW-0378">Hydrolase</keyword>
<evidence type="ECO:0000256" key="2">
    <source>
        <dbReference type="ARBA" id="ARBA00022801"/>
    </source>
</evidence>
<feature type="binding site" evidence="4">
    <location>
        <position position="65"/>
    </location>
    <ligand>
        <name>Mg(2+)</name>
        <dbReference type="ChEBI" id="CHEBI:18420"/>
        <label>1</label>
        <note>catalytic</note>
    </ligand>
</feature>
<evidence type="ECO:0000313" key="5">
    <source>
        <dbReference type="EMBL" id="RII41979.1"/>
    </source>
</evidence>
<protein>
    <submittedName>
        <fullName evidence="5">Inositol monophosphatase</fullName>
    </submittedName>
</protein>
<comment type="cofactor">
    <cofactor evidence="4">
        <name>Mg(2+)</name>
        <dbReference type="ChEBI" id="CHEBI:18420"/>
    </cofactor>
</comment>
<keyword evidence="3 4" id="KW-0460">Magnesium</keyword>
<accession>A0A399JCK2</accession>
<dbReference type="GO" id="GO:0006020">
    <property type="term" value="P:inositol metabolic process"/>
    <property type="evidence" value="ECO:0007669"/>
    <property type="project" value="TreeGrafter"/>
</dbReference>
<dbReference type="EMBL" id="QQXK01000018">
    <property type="protein sequence ID" value="RII41979.1"/>
    <property type="molecule type" value="Genomic_DNA"/>
</dbReference>
<dbReference type="PANTHER" id="PTHR20854">
    <property type="entry name" value="INOSITOL MONOPHOSPHATASE"/>
    <property type="match status" value="1"/>
</dbReference>
<keyword evidence="1 4" id="KW-0479">Metal-binding</keyword>
<proteinExistence type="predicted"/>
<comment type="caution">
    <text evidence="5">The sequence shown here is derived from an EMBL/GenBank/DDBJ whole genome shotgun (WGS) entry which is preliminary data.</text>
</comment>
<dbReference type="PRINTS" id="PR00377">
    <property type="entry name" value="IMPHPHTASES"/>
</dbReference>
<evidence type="ECO:0000256" key="1">
    <source>
        <dbReference type="ARBA" id="ARBA00022723"/>
    </source>
</evidence>
<feature type="binding site" evidence="4">
    <location>
        <position position="83"/>
    </location>
    <ligand>
        <name>Mg(2+)</name>
        <dbReference type="ChEBI" id="CHEBI:18420"/>
        <label>1</label>
        <note>catalytic</note>
    </ligand>
</feature>
<keyword evidence="6" id="KW-1185">Reference proteome</keyword>
<dbReference type="GO" id="GO:0008934">
    <property type="term" value="F:inositol monophosphate 1-phosphatase activity"/>
    <property type="evidence" value="ECO:0007669"/>
    <property type="project" value="TreeGrafter"/>
</dbReference>
<dbReference type="PANTHER" id="PTHR20854:SF4">
    <property type="entry name" value="INOSITOL-1-MONOPHOSPHATASE-RELATED"/>
    <property type="match status" value="1"/>
</dbReference>
<dbReference type="Gene3D" id="3.30.540.10">
    <property type="entry name" value="Fructose-1,6-Bisphosphatase, subunit A, domain 1"/>
    <property type="match status" value="1"/>
</dbReference>
<evidence type="ECO:0000256" key="3">
    <source>
        <dbReference type="ARBA" id="ARBA00022842"/>
    </source>
</evidence>
<dbReference type="Pfam" id="PF00459">
    <property type="entry name" value="Inositol_P"/>
    <property type="match status" value="1"/>
</dbReference>
<dbReference type="Proteomes" id="UP000265419">
    <property type="component" value="Unassembled WGS sequence"/>
</dbReference>
<evidence type="ECO:0000313" key="6">
    <source>
        <dbReference type="Proteomes" id="UP000265419"/>
    </source>
</evidence>